<sequence>MATDEKAYDKRNNILYLAICQRFAIWFIPFYSANVRLVTEVHLLRQPPHSAAAASGPPREQEATHGQQETNGAGDMAAVKPRYFIAKQEDHYQVDEYLRFVLPVVGPLAWTAWQLISSLICVLLTLPLFVLDRTPKWKQGKHVSTSASHDCAPVEPE</sequence>
<reference evidence="5" key="4">
    <citation type="journal article" date="2015" name="G3 (Bethesda)">
        <title>Genome sequences of three phytopathogenic species of the Magnaporthaceae family of fungi.</title>
        <authorList>
            <person name="Okagaki L.H."/>
            <person name="Nunes C.C."/>
            <person name="Sailsbery J."/>
            <person name="Clay B."/>
            <person name="Brown D."/>
            <person name="John T."/>
            <person name="Oh Y."/>
            <person name="Young N."/>
            <person name="Fitzgerald M."/>
            <person name="Haas B.J."/>
            <person name="Zeng Q."/>
            <person name="Young S."/>
            <person name="Adiconis X."/>
            <person name="Fan L."/>
            <person name="Levin J.Z."/>
            <person name="Mitchell T.K."/>
            <person name="Okubara P.A."/>
            <person name="Farman M.L."/>
            <person name="Kohn L.M."/>
            <person name="Birren B."/>
            <person name="Ma L.-J."/>
            <person name="Dean R.A."/>
        </authorList>
    </citation>
    <scope>NUCLEOTIDE SEQUENCE</scope>
    <source>
        <strain evidence="5">ATCC 64411 / 73-15</strain>
    </source>
</reference>
<evidence type="ECO:0000259" key="3">
    <source>
        <dbReference type="Pfam" id="PF24840"/>
    </source>
</evidence>
<evidence type="ECO:0000313" key="4">
    <source>
        <dbReference type="EMBL" id="KLU84477.1"/>
    </source>
</evidence>
<organism evidence="5 6">
    <name type="scientific">Magnaporthiopsis poae (strain ATCC 64411 / 73-15)</name>
    <name type="common">Kentucky bluegrass fungus</name>
    <name type="synonym">Magnaporthe poae</name>
    <dbReference type="NCBI Taxonomy" id="644358"/>
    <lineage>
        <taxon>Eukaryota</taxon>
        <taxon>Fungi</taxon>
        <taxon>Dikarya</taxon>
        <taxon>Ascomycota</taxon>
        <taxon>Pezizomycotina</taxon>
        <taxon>Sordariomycetes</taxon>
        <taxon>Sordariomycetidae</taxon>
        <taxon>Magnaporthales</taxon>
        <taxon>Magnaporthaceae</taxon>
        <taxon>Magnaporthiopsis</taxon>
    </lineage>
</organism>
<feature type="domain" description="SigF-like NTF2-like" evidence="3">
    <location>
        <begin position="82"/>
        <end position="124"/>
    </location>
</feature>
<keyword evidence="2" id="KW-1133">Transmembrane helix</keyword>
<dbReference type="InterPro" id="IPR057514">
    <property type="entry name" value="NTF2_SigF"/>
</dbReference>
<evidence type="ECO:0000313" key="5">
    <source>
        <dbReference type="EnsemblFungi" id="MAPG_03519T0"/>
    </source>
</evidence>
<keyword evidence="2" id="KW-0812">Transmembrane</keyword>
<evidence type="ECO:0000256" key="2">
    <source>
        <dbReference type="SAM" id="Phobius"/>
    </source>
</evidence>
<feature type="transmembrane region" description="Helical" evidence="2">
    <location>
        <begin position="108"/>
        <end position="131"/>
    </location>
</feature>
<dbReference type="STRING" id="644358.A0A0C4DU81"/>
<feature type="compositionally biased region" description="Low complexity" evidence="1">
    <location>
        <begin position="49"/>
        <end position="58"/>
    </location>
</feature>
<keyword evidence="2" id="KW-0472">Membrane</keyword>
<evidence type="ECO:0000256" key="1">
    <source>
        <dbReference type="SAM" id="MobiDB-lite"/>
    </source>
</evidence>
<dbReference type="Pfam" id="PF24840">
    <property type="entry name" value="NTF2_SigF"/>
    <property type="match status" value="1"/>
</dbReference>
<dbReference type="OrthoDB" id="2344312at2759"/>
<gene>
    <name evidence="4" type="ORF">MAPG_03519</name>
</gene>
<protein>
    <recommendedName>
        <fullName evidence="3">SigF-like NTF2-like domain-containing protein</fullName>
    </recommendedName>
</protein>
<name>A0A0C4DU81_MAGP6</name>
<dbReference type="AlphaFoldDB" id="A0A0C4DU81"/>
<feature type="region of interest" description="Disordered" evidence="1">
    <location>
        <begin position="49"/>
        <end position="73"/>
    </location>
</feature>
<dbReference type="EMBL" id="GL876967">
    <property type="protein sequence ID" value="KLU84477.1"/>
    <property type="molecule type" value="Genomic_DNA"/>
</dbReference>
<dbReference type="eggNOG" id="ENOG502RUEG">
    <property type="taxonomic scope" value="Eukaryota"/>
</dbReference>
<accession>A0A0C4DU81</accession>
<feature type="transmembrane region" description="Helical" evidence="2">
    <location>
        <begin position="14"/>
        <end position="33"/>
    </location>
</feature>
<dbReference type="VEuPathDB" id="FungiDB:MAPG_03519"/>
<dbReference type="EnsemblFungi" id="MAPG_03519T0">
    <property type="protein sequence ID" value="MAPG_03519T0"/>
    <property type="gene ID" value="MAPG_03519"/>
</dbReference>
<dbReference type="EMBL" id="ADBL01000846">
    <property type="status" value="NOT_ANNOTATED_CDS"/>
    <property type="molecule type" value="Genomic_DNA"/>
</dbReference>
<dbReference type="PANTHER" id="PTHR35393:SF1">
    <property type="entry name" value="SNOAL-LIKE DOMAIN-CONTAINING PROTEIN"/>
    <property type="match status" value="1"/>
</dbReference>
<reference evidence="6" key="2">
    <citation type="submission" date="2010-05" db="EMBL/GenBank/DDBJ databases">
        <title>The genome sequence of Magnaporthe poae strain ATCC 64411.</title>
        <authorList>
            <person name="Ma L.-J."/>
            <person name="Dead R."/>
            <person name="Young S."/>
            <person name="Zeng Q."/>
            <person name="Koehrsen M."/>
            <person name="Alvarado L."/>
            <person name="Berlin A."/>
            <person name="Chapman S.B."/>
            <person name="Chen Z."/>
            <person name="Freedman E."/>
            <person name="Gellesch M."/>
            <person name="Goldberg J."/>
            <person name="Griggs A."/>
            <person name="Gujja S."/>
            <person name="Heilman E.R."/>
            <person name="Heiman D."/>
            <person name="Hepburn T."/>
            <person name="Howarth C."/>
            <person name="Jen D."/>
            <person name="Larson L."/>
            <person name="Mehta T."/>
            <person name="Neiman D."/>
            <person name="Pearson M."/>
            <person name="Roberts A."/>
            <person name="Saif S."/>
            <person name="Shea T."/>
            <person name="Shenoy N."/>
            <person name="Sisk P."/>
            <person name="Stolte C."/>
            <person name="Sykes S."/>
            <person name="Walk T."/>
            <person name="White J."/>
            <person name="Yandava C."/>
            <person name="Haas B."/>
            <person name="Nusbaum C."/>
            <person name="Birren B."/>
        </authorList>
    </citation>
    <scope>NUCLEOTIDE SEQUENCE [LARGE SCALE GENOMIC DNA]</scope>
    <source>
        <strain evidence="6">ATCC 64411 / 73-15</strain>
    </source>
</reference>
<dbReference type="Proteomes" id="UP000011715">
    <property type="component" value="Unassembled WGS sequence"/>
</dbReference>
<reference evidence="5" key="5">
    <citation type="submission" date="2015-06" db="UniProtKB">
        <authorList>
            <consortium name="EnsemblFungi"/>
        </authorList>
    </citation>
    <scope>IDENTIFICATION</scope>
    <source>
        <strain evidence="5">ATCC 64411</strain>
    </source>
</reference>
<reference evidence="4" key="1">
    <citation type="submission" date="2010-05" db="EMBL/GenBank/DDBJ databases">
        <title>The Genome Sequence of Magnaporthe poae strain ATCC 64411.</title>
        <authorList>
            <consortium name="The Broad Institute Genome Sequencing Platform"/>
            <consortium name="Broad Institute Genome Sequencing Center for Infectious Disease"/>
            <person name="Ma L.-J."/>
            <person name="Dead R."/>
            <person name="Young S."/>
            <person name="Zeng Q."/>
            <person name="Koehrsen M."/>
            <person name="Alvarado L."/>
            <person name="Berlin A."/>
            <person name="Chapman S.B."/>
            <person name="Chen Z."/>
            <person name="Freedman E."/>
            <person name="Gellesch M."/>
            <person name="Goldberg J."/>
            <person name="Griggs A."/>
            <person name="Gujja S."/>
            <person name="Heilman E.R."/>
            <person name="Heiman D."/>
            <person name="Hepburn T."/>
            <person name="Howarth C."/>
            <person name="Jen D."/>
            <person name="Larson L."/>
            <person name="Mehta T."/>
            <person name="Neiman D."/>
            <person name="Pearson M."/>
            <person name="Roberts A."/>
            <person name="Saif S."/>
            <person name="Shea T."/>
            <person name="Shenoy N."/>
            <person name="Sisk P."/>
            <person name="Stolte C."/>
            <person name="Sykes S."/>
            <person name="Walk T."/>
            <person name="White J."/>
            <person name="Yandava C."/>
            <person name="Haas B."/>
            <person name="Nusbaum C."/>
            <person name="Birren B."/>
        </authorList>
    </citation>
    <scope>NUCLEOTIDE SEQUENCE</scope>
    <source>
        <strain evidence="4">ATCC 64411</strain>
    </source>
</reference>
<evidence type="ECO:0000313" key="6">
    <source>
        <dbReference type="Proteomes" id="UP000011715"/>
    </source>
</evidence>
<reference evidence="4" key="3">
    <citation type="submission" date="2011-03" db="EMBL/GenBank/DDBJ databases">
        <title>Annotation of Magnaporthe poae ATCC 64411.</title>
        <authorList>
            <person name="Ma L.-J."/>
            <person name="Dead R."/>
            <person name="Young S.K."/>
            <person name="Zeng Q."/>
            <person name="Gargeya S."/>
            <person name="Fitzgerald M."/>
            <person name="Haas B."/>
            <person name="Abouelleil A."/>
            <person name="Alvarado L."/>
            <person name="Arachchi H.M."/>
            <person name="Berlin A."/>
            <person name="Brown A."/>
            <person name="Chapman S.B."/>
            <person name="Chen Z."/>
            <person name="Dunbar C."/>
            <person name="Freedman E."/>
            <person name="Gearin G."/>
            <person name="Gellesch M."/>
            <person name="Goldberg J."/>
            <person name="Griggs A."/>
            <person name="Gujja S."/>
            <person name="Heiman D."/>
            <person name="Howarth C."/>
            <person name="Larson L."/>
            <person name="Lui A."/>
            <person name="MacDonald P.J.P."/>
            <person name="Mehta T."/>
            <person name="Montmayeur A."/>
            <person name="Murphy C."/>
            <person name="Neiman D."/>
            <person name="Pearson M."/>
            <person name="Priest M."/>
            <person name="Roberts A."/>
            <person name="Saif S."/>
            <person name="Shea T."/>
            <person name="Shenoy N."/>
            <person name="Sisk P."/>
            <person name="Stolte C."/>
            <person name="Sykes S."/>
            <person name="Yandava C."/>
            <person name="Wortman J."/>
            <person name="Nusbaum C."/>
            <person name="Birren B."/>
        </authorList>
    </citation>
    <scope>NUCLEOTIDE SEQUENCE</scope>
    <source>
        <strain evidence="4">ATCC 64411</strain>
    </source>
</reference>
<keyword evidence="6" id="KW-1185">Reference proteome</keyword>
<dbReference type="PANTHER" id="PTHR35393">
    <property type="entry name" value="CHROMOSOME 1, WHOLE GENOME SHOTGUN SEQUENCE"/>
    <property type="match status" value="1"/>
</dbReference>
<proteinExistence type="predicted"/>